<proteinExistence type="predicted"/>
<protein>
    <submittedName>
        <fullName evidence="1">Uncharacterized protein</fullName>
    </submittedName>
</protein>
<dbReference type="EMBL" id="JAIKTU010000009">
    <property type="protein sequence ID" value="MBY0756254.1"/>
    <property type="molecule type" value="Genomic_DNA"/>
</dbReference>
<sequence length="170" mass="20329">MVIEIKDKKIEESAKQLEKAIEIVGGIDYLKEFKNESELIEGIIKSVFYKGSATIYIEGRGYTVKELIELKTEFEKYFLKNKRKVIARIVSKIKEYNTLLESKIRKFKKSNSIEEFRDIVKEIEERYDWEFDNFFLMYIDNIDENKNYYGKYLTEKKKQIIDSVLMKLGI</sequence>
<gene>
    <name evidence="1" type="ORF">K5V21_12435</name>
</gene>
<dbReference type="RefSeq" id="WP_221861517.1">
    <property type="nucleotide sequence ID" value="NZ_JAIKTU010000009.1"/>
</dbReference>
<keyword evidence="2" id="KW-1185">Reference proteome</keyword>
<evidence type="ECO:0000313" key="2">
    <source>
        <dbReference type="Proteomes" id="UP001299068"/>
    </source>
</evidence>
<comment type="caution">
    <text evidence="1">The sequence shown here is derived from an EMBL/GenBank/DDBJ whole genome shotgun (WGS) entry which is preliminary data.</text>
</comment>
<organism evidence="1 2">
    <name type="scientific">Clostridium sardiniense</name>
    <name type="common">Clostridium absonum</name>
    <dbReference type="NCBI Taxonomy" id="29369"/>
    <lineage>
        <taxon>Bacteria</taxon>
        <taxon>Bacillati</taxon>
        <taxon>Bacillota</taxon>
        <taxon>Clostridia</taxon>
        <taxon>Eubacteriales</taxon>
        <taxon>Clostridiaceae</taxon>
        <taxon>Clostridium</taxon>
    </lineage>
</organism>
<accession>A0ABS7KZL7</accession>
<evidence type="ECO:0000313" key="1">
    <source>
        <dbReference type="EMBL" id="MBY0756254.1"/>
    </source>
</evidence>
<dbReference type="Proteomes" id="UP001299068">
    <property type="component" value="Unassembled WGS sequence"/>
</dbReference>
<name>A0ABS7KZL7_CLOSR</name>
<reference evidence="1 2" key="1">
    <citation type="journal article" date="2021" name="Cell Host Microbe">
        <title>in vivo commensal control of Clostridioides difficile virulence.</title>
        <authorList>
            <person name="Girinathan B.P."/>
            <person name="Dibenedetto N."/>
            <person name="Worley J.N."/>
            <person name="Peltier J."/>
            <person name="Arrieta-Ortiz M.L."/>
            <person name="Rupa Christinal Immanuel S."/>
            <person name="Lavin R."/>
            <person name="Delaney M.L."/>
            <person name="Cummins C."/>
            <person name="Hoffmann M."/>
            <person name="Luo Y."/>
            <person name="Gonzalez-Escalona N."/>
            <person name="Allard M."/>
            <person name="Onderdonk A.B."/>
            <person name="Gerber G.K."/>
            <person name="Sonenshein A.L."/>
            <person name="Baliga N."/>
            <person name="Dupuy B."/>
            <person name="Bry L."/>
        </authorList>
    </citation>
    <scope>NUCLEOTIDE SEQUENCE [LARGE SCALE GENOMIC DNA]</scope>
    <source>
        <strain evidence="1 2">DSM 599</strain>
    </source>
</reference>